<keyword evidence="11" id="KW-1185">Reference proteome</keyword>
<dbReference type="GO" id="GO:0005794">
    <property type="term" value="C:Golgi apparatus"/>
    <property type="evidence" value="ECO:0007669"/>
    <property type="project" value="UniProtKB-SubCell"/>
</dbReference>
<evidence type="ECO:0000256" key="2">
    <source>
        <dbReference type="ARBA" id="ARBA00006557"/>
    </source>
</evidence>
<evidence type="ECO:0000256" key="6">
    <source>
        <dbReference type="PIRSR" id="PIRSR624869-1"/>
    </source>
</evidence>
<dbReference type="KEGG" id="tpal:117653783"/>
<protein>
    <submittedName>
        <fullName evidence="12">Glycosaminoglycan xylosylkinase</fullName>
    </submittedName>
</protein>
<keyword evidence="9" id="KW-1133">Transmembrane helix</keyword>
<evidence type="ECO:0000256" key="8">
    <source>
        <dbReference type="PIRSR" id="PIRSR624869-3"/>
    </source>
</evidence>
<keyword evidence="4" id="KW-1015">Disulfide bond</keyword>
<dbReference type="GO" id="GO:0005524">
    <property type="term" value="F:ATP binding"/>
    <property type="evidence" value="ECO:0007669"/>
    <property type="project" value="UniProtKB-KW"/>
</dbReference>
<evidence type="ECO:0000256" key="3">
    <source>
        <dbReference type="ARBA" id="ARBA00023034"/>
    </source>
</evidence>
<keyword evidence="9" id="KW-0812">Transmembrane</keyword>
<feature type="active site" evidence="6">
    <location>
        <position position="370"/>
    </location>
</feature>
<keyword evidence="7" id="KW-0547">Nucleotide-binding</keyword>
<evidence type="ECO:0000256" key="7">
    <source>
        <dbReference type="PIRSR" id="PIRSR624869-2"/>
    </source>
</evidence>
<feature type="binding site" evidence="7">
    <location>
        <begin position="301"/>
        <end position="304"/>
    </location>
    <ligand>
        <name>ATP</name>
        <dbReference type="ChEBI" id="CHEBI:30616"/>
    </ligand>
</feature>
<keyword evidence="8" id="KW-0464">Manganese</keyword>
<dbReference type="Pfam" id="PF06702">
    <property type="entry name" value="Fam20C"/>
    <property type="match status" value="1"/>
</dbReference>
<feature type="binding site" evidence="7">
    <location>
        <position position="389"/>
    </location>
    <ligand>
        <name>ATP</name>
        <dbReference type="ChEBI" id="CHEBI:30616"/>
    </ligand>
</feature>
<evidence type="ECO:0000259" key="10">
    <source>
        <dbReference type="Pfam" id="PF06702"/>
    </source>
</evidence>
<feature type="binding site" evidence="7">
    <location>
        <position position="185"/>
    </location>
    <ligand>
        <name>ATP</name>
        <dbReference type="ChEBI" id="CHEBI:30616"/>
    </ligand>
</feature>
<feature type="binding site" evidence="7">
    <location>
        <position position="375"/>
    </location>
    <ligand>
        <name>ATP</name>
        <dbReference type="ChEBI" id="CHEBI:30616"/>
    </ligand>
</feature>
<accession>A0A6P9AJC9</accession>
<proteinExistence type="inferred from homology"/>
<sequence>MGLTRNRKAPDKMPRHKWMFLSLFGLVIVVLIINFYFAFVMNSNKLQSQTESSKAVYAFNKIHFSSSSSSKQVILLDTPVKKSDINIVPPIKNASISSALEIEIMFKKLPLKYLKKSTLVPGEVGKLLKYLQPSVGTSTQLWSVAKEWVGARHVVPTQAPLLGSLLKTISTAKIIKAQNAPGGTQLKLLFTLEGGQRALFKPQWYKRDELIEGPVFSGKDRHNAEVAAFQLASLLGLRRVPLTAGRKVNLLRDIMPVATKSLLKTFVPDGKNNTCFYGTCHYCSRSDAVCGNKALMEGALILMLPQNFKLKQYRSPWQRTYKENRAAKWELDSNYCESIKSNKMYSPQTGPRLLDLIDAAIFDFLIDNGDRHHYEVLLNVSGAAVMFIDNGKSFGHPFQDHLDILAPLYQCCLIRQTTWERLLLFSGDVLGASLEKLLASSYISPVLTSPHFVAINRRLRTIYATAENCFEKHGKTHVIVDDGYR</sequence>
<dbReference type="AlphaFoldDB" id="A0A6P9AJC9"/>
<feature type="binding site" evidence="8">
    <location>
        <position position="389"/>
    </location>
    <ligand>
        <name>Mn(2+)</name>
        <dbReference type="ChEBI" id="CHEBI:29035"/>
    </ligand>
</feature>
<dbReference type="GO" id="GO:0016773">
    <property type="term" value="F:phosphotransferase activity, alcohol group as acceptor"/>
    <property type="evidence" value="ECO:0007669"/>
    <property type="project" value="TreeGrafter"/>
</dbReference>
<dbReference type="GO" id="GO:0046872">
    <property type="term" value="F:metal ion binding"/>
    <property type="evidence" value="ECO:0007669"/>
    <property type="project" value="UniProtKB-KW"/>
</dbReference>
<evidence type="ECO:0000313" key="12">
    <source>
        <dbReference type="RefSeq" id="XP_034255566.1"/>
    </source>
</evidence>
<keyword evidence="8" id="KW-0479">Metal-binding</keyword>
<keyword evidence="5" id="KW-0325">Glycoprotein</keyword>
<dbReference type="PANTHER" id="PTHR12450">
    <property type="entry name" value="DENTIN MATRIX PROTEIN 4 PROTEIN FAM20"/>
    <property type="match status" value="1"/>
</dbReference>
<comment type="similarity">
    <text evidence="2">Belongs to the FAM20 family.</text>
</comment>
<dbReference type="GeneID" id="117653783"/>
<dbReference type="PANTHER" id="PTHR12450:SF14">
    <property type="entry name" value="GLYCOSAMINOGLYCAN XYLOSYLKINASE"/>
    <property type="match status" value="1"/>
</dbReference>
<feature type="domain" description="FAM20 C-terminal" evidence="10">
    <location>
        <begin position="267"/>
        <end position="478"/>
    </location>
</feature>
<evidence type="ECO:0000256" key="9">
    <source>
        <dbReference type="SAM" id="Phobius"/>
    </source>
</evidence>
<dbReference type="InterPro" id="IPR009581">
    <property type="entry name" value="FAM20_C"/>
</dbReference>
<feature type="binding site" evidence="7">
    <location>
        <position position="201"/>
    </location>
    <ligand>
        <name>ATP</name>
        <dbReference type="ChEBI" id="CHEBI:30616"/>
    </ligand>
</feature>
<dbReference type="FunCoup" id="A0A6P9AJC9">
    <property type="interactions" value="1456"/>
</dbReference>
<organism evidence="12">
    <name type="scientific">Thrips palmi</name>
    <name type="common">Melon thrips</name>
    <dbReference type="NCBI Taxonomy" id="161013"/>
    <lineage>
        <taxon>Eukaryota</taxon>
        <taxon>Metazoa</taxon>
        <taxon>Ecdysozoa</taxon>
        <taxon>Arthropoda</taxon>
        <taxon>Hexapoda</taxon>
        <taxon>Insecta</taxon>
        <taxon>Pterygota</taxon>
        <taxon>Neoptera</taxon>
        <taxon>Paraneoptera</taxon>
        <taxon>Thysanoptera</taxon>
        <taxon>Terebrantia</taxon>
        <taxon>Thripoidea</taxon>
        <taxon>Thripidae</taxon>
        <taxon>Thrips</taxon>
    </lineage>
</organism>
<evidence type="ECO:0000256" key="1">
    <source>
        <dbReference type="ARBA" id="ARBA00004555"/>
    </source>
</evidence>
<keyword evidence="3" id="KW-0333">Golgi apparatus</keyword>
<dbReference type="RefSeq" id="XP_034255566.1">
    <property type="nucleotide sequence ID" value="XM_034399675.1"/>
</dbReference>
<evidence type="ECO:0000313" key="11">
    <source>
        <dbReference type="Proteomes" id="UP000515158"/>
    </source>
</evidence>
<comment type="subcellular location">
    <subcellularLocation>
        <location evidence="1">Golgi apparatus</location>
    </subcellularLocation>
</comment>
<evidence type="ECO:0000256" key="4">
    <source>
        <dbReference type="ARBA" id="ARBA00023157"/>
    </source>
</evidence>
<keyword evidence="7" id="KW-0067">ATP-binding</keyword>
<dbReference type="Proteomes" id="UP000515158">
    <property type="component" value="Unplaced"/>
</dbReference>
<feature type="binding site" evidence="8">
    <location>
        <position position="220"/>
    </location>
    <ligand>
        <name>Mn(2+)</name>
        <dbReference type="ChEBI" id="CHEBI:29035"/>
    </ligand>
</feature>
<dbReference type="OrthoDB" id="8583677at2759"/>
<gene>
    <name evidence="12" type="primary">LOC117653783</name>
</gene>
<dbReference type="InParanoid" id="A0A6P9AJC9"/>
<comment type="cofactor">
    <cofactor evidence="8">
        <name>Mn(2+)</name>
        <dbReference type="ChEBI" id="CHEBI:29035"/>
    </cofactor>
</comment>
<keyword evidence="9" id="KW-0472">Membrane</keyword>
<feature type="transmembrane region" description="Helical" evidence="9">
    <location>
        <begin position="20"/>
        <end position="39"/>
    </location>
</feature>
<evidence type="ECO:0000256" key="5">
    <source>
        <dbReference type="ARBA" id="ARBA00023180"/>
    </source>
</evidence>
<dbReference type="InterPro" id="IPR024869">
    <property type="entry name" value="FAM20"/>
</dbReference>
<name>A0A6P9AJC9_THRPL</name>
<reference evidence="12" key="1">
    <citation type="submission" date="2025-08" db="UniProtKB">
        <authorList>
            <consortium name="RefSeq"/>
        </authorList>
    </citation>
    <scope>IDENTIFICATION</scope>
    <source>
        <tissue evidence="12">Total insect</tissue>
    </source>
</reference>